<evidence type="ECO:0000313" key="1">
    <source>
        <dbReference type="EMBL" id="KAH9302843.1"/>
    </source>
</evidence>
<protein>
    <submittedName>
        <fullName evidence="1">Uncharacterized protein</fullName>
    </submittedName>
</protein>
<dbReference type="AlphaFoldDB" id="A0AA38FHB9"/>
<reference evidence="1 2" key="1">
    <citation type="journal article" date="2021" name="Nat. Plants">
        <title>The Taxus genome provides insights into paclitaxel biosynthesis.</title>
        <authorList>
            <person name="Xiong X."/>
            <person name="Gou J."/>
            <person name="Liao Q."/>
            <person name="Li Y."/>
            <person name="Zhou Q."/>
            <person name="Bi G."/>
            <person name="Li C."/>
            <person name="Du R."/>
            <person name="Wang X."/>
            <person name="Sun T."/>
            <person name="Guo L."/>
            <person name="Liang H."/>
            <person name="Lu P."/>
            <person name="Wu Y."/>
            <person name="Zhang Z."/>
            <person name="Ro D.K."/>
            <person name="Shang Y."/>
            <person name="Huang S."/>
            <person name="Yan J."/>
        </authorList>
    </citation>
    <scope>NUCLEOTIDE SEQUENCE [LARGE SCALE GENOMIC DNA]</scope>
    <source>
        <strain evidence="1">Ta-2019</strain>
    </source>
</reference>
<comment type="caution">
    <text evidence="1">The sequence shown here is derived from an EMBL/GenBank/DDBJ whole genome shotgun (WGS) entry which is preliminary data.</text>
</comment>
<name>A0AA38FHB9_TAXCH</name>
<organism evidence="1 2">
    <name type="scientific">Taxus chinensis</name>
    <name type="common">Chinese yew</name>
    <name type="synonym">Taxus wallichiana var. chinensis</name>
    <dbReference type="NCBI Taxonomy" id="29808"/>
    <lineage>
        <taxon>Eukaryota</taxon>
        <taxon>Viridiplantae</taxon>
        <taxon>Streptophyta</taxon>
        <taxon>Embryophyta</taxon>
        <taxon>Tracheophyta</taxon>
        <taxon>Spermatophyta</taxon>
        <taxon>Pinopsida</taxon>
        <taxon>Pinidae</taxon>
        <taxon>Conifers II</taxon>
        <taxon>Cupressales</taxon>
        <taxon>Taxaceae</taxon>
        <taxon>Taxus</taxon>
    </lineage>
</organism>
<dbReference type="EMBL" id="JAHRHJ020000009">
    <property type="protein sequence ID" value="KAH9302843.1"/>
    <property type="molecule type" value="Genomic_DNA"/>
</dbReference>
<accession>A0AA38FHB9</accession>
<proteinExistence type="predicted"/>
<feature type="non-terminal residue" evidence="1">
    <location>
        <position position="1"/>
    </location>
</feature>
<dbReference type="Proteomes" id="UP000824469">
    <property type="component" value="Unassembled WGS sequence"/>
</dbReference>
<sequence>ALRHKFIEIATPTADKTKENIVASNYQITRVDLGKLTTKGAQQDTQDSMNVLCQKLKETK</sequence>
<evidence type="ECO:0000313" key="2">
    <source>
        <dbReference type="Proteomes" id="UP000824469"/>
    </source>
</evidence>
<keyword evidence="2" id="KW-1185">Reference proteome</keyword>
<feature type="non-terminal residue" evidence="1">
    <location>
        <position position="60"/>
    </location>
</feature>
<gene>
    <name evidence="1" type="ORF">KI387_014426</name>
</gene>